<dbReference type="RefSeq" id="WP_146290805.1">
    <property type="nucleotide sequence ID" value="NZ_CP042304.1"/>
</dbReference>
<dbReference type="AlphaFoldDB" id="A0A5B8LVU3"/>
<dbReference type="OrthoDB" id="8019837at2"/>
<reference evidence="1 2" key="1">
    <citation type="submission" date="2019-07" db="EMBL/GenBank/DDBJ databases">
        <title>Full genome sequence of Devosia sp. Gsoil 520.</title>
        <authorList>
            <person name="Im W.-T."/>
        </authorList>
    </citation>
    <scope>NUCLEOTIDE SEQUENCE [LARGE SCALE GENOMIC DNA]</scope>
    <source>
        <strain evidence="1 2">Gsoil 520</strain>
    </source>
</reference>
<evidence type="ECO:0000313" key="2">
    <source>
        <dbReference type="Proteomes" id="UP000315364"/>
    </source>
</evidence>
<dbReference type="EMBL" id="CP042304">
    <property type="protein sequence ID" value="QDZ11989.1"/>
    <property type="molecule type" value="Genomic_DNA"/>
</dbReference>
<accession>A0A5B8LVU3</accession>
<name>A0A5B8LVU3_9HYPH</name>
<organism evidence="1 2">
    <name type="scientific">Devosia ginsengisoli</name>
    <dbReference type="NCBI Taxonomy" id="400770"/>
    <lineage>
        <taxon>Bacteria</taxon>
        <taxon>Pseudomonadati</taxon>
        <taxon>Pseudomonadota</taxon>
        <taxon>Alphaproteobacteria</taxon>
        <taxon>Hyphomicrobiales</taxon>
        <taxon>Devosiaceae</taxon>
        <taxon>Devosia</taxon>
    </lineage>
</organism>
<dbReference type="Proteomes" id="UP000315364">
    <property type="component" value="Chromosome"/>
</dbReference>
<protein>
    <recommendedName>
        <fullName evidence="3">DUF47 family protein</fullName>
    </recommendedName>
</protein>
<gene>
    <name evidence="1" type="ORF">FPZ08_15305</name>
</gene>
<dbReference type="KEGG" id="dea:FPZ08_15305"/>
<sequence length="124" mass="13866">MIYYGPPLAVETSENAGQLTRRIRNLIGTVALDCDCRQRVNDALQRFMTQEQQRHDRQCLLDARQHRASIAALVDLLGELEDVSWQEGDRSVFAELAHIFDDIARMAALGSAAMQMISHDGAVP</sequence>
<proteinExistence type="predicted"/>
<evidence type="ECO:0000313" key="1">
    <source>
        <dbReference type="EMBL" id="QDZ11989.1"/>
    </source>
</evidence>
<keyword evidence="2" id="KW-1185">Reference proteome</keyword>
<evidence type="ECO:0008006" key="3">
    <source>
        <dbReference type="Google" id="ProtNLM"/>
    </source>
</evidence>